<accession>A0A4U0QC63</accession>
<keyword evidence="6" id="KW-1185">Reference proteome</keyword>
<dbReference type="PANTHER" id="PTHR45138:SF9">
    <property type="entry name" value="DIGUANYLATE CYCLASE DGCM-RELATED"/>
    <property type="match status" value="1"/>
</dbReference>
<evidence type="ECO:0000256" key="3">
    <source>
        <dbReference type="SAM" id="Phobius"/>
    </source>
</evidence>
<reference evidence="5 6" key="1">
    <citation type="submission" date="2019-04" db="EMBL/GenBank/DDBJ databases">
        <title>Chitiniphilus eburnea sp. nov., a novel chitinolytic bacterium isolated from aquaculture sludge.</title>
        <authorList>
            <person name="Sheng M."/>
        </authorList>
    </citation>
    <scope>NUCLEOTIDE SEQUENCE [LARGE SCALE GENOMIC DNA]</scope>
    <source>
        <strain evidence="5 6">HX-2-15</strain>
    </source>
</reference>
<evidence type="ECO:0000259" key="4">
    <source>
        <dbReference type="PROSITE" id="PS50887"/>
    </source>
</evidence>
<organism evidence="5 6">
    <name type="scientific">Chitiniphilus eburneus</name>
    <dbReference type="NCBI Taxonomy" id="2571148"/>
    <lineage>
        <taxon>Bacteria</taxon>
        <taxon>Pseudomonadati</taxon>
        <taxon>Pseudomonadota</taxon>
        <taxon>Betaproteobacteria</taxon>
        <taxon>Neisseriales</taxon>
        <taxon>Chitinibacteraceae</taxon>
        <taxon>Chitiniphilus</taxon>
    </lineage>
</organism>
<feature type="domain" description="GGDEF" evidence="4">
    <location>
        <begin position="444"/>
        <end position="577"/>
    </location>
</feature>
<protein>
    <recommendedName>
        <fullName evidence="1">diguanylate cyclase</fullName>
        <ecNumber evidence="1">2.7.7.65</ecNumber>
    </recommendedName>
</protein>
<gene>
    <name evidence="5" type="ORF">FAZ21_01500</name>
</gene>
<evidence type="ECO:0000313" key="5">
    <source>
        <dbReference type="EMBL" id="TJZ78987.1"/>
    </source>
</evidence>
<evidence type="ECO:0000313" key="6">
    <source>
        <dbReference type="Proteomes" id="UP000310016"/>
    </source>
</evidence>
<dbReference type="RefSeq" id="WP_136771502.1">
    <property type="nucleotide sequence ID" value="NZ_SUMF01000001.1"/>
</dbReference>
<dbReference type="Proteomes" id="UP000310016">
    <property type="component" value="Unassembled WGS sequence"/>
</dbReference>
<dbReference type="InterPro" id="IPR000160">
    <property type="entry name" value="GGDEF_dom"/>
</dbReference>
<dbReference type="PANTHER" id="PTHR45138">
    <property type="entry name" value="REGULATORY COMPONENTS OF SENSORY TRANSDUCTION SYSTEM"/>
    <property type="match status" value="1"/>
</dbReference>
<dbReference type="OrthoDB" id="9813903at2"/>
<dbReference type="GO" id="GO:0043709">
    <property type="term" value="P:cell adhesion involved in single-species biofilm formation"/>
    <property type="evidence" value="ECO:0007669"/>
    <property type="project" value="TreeGrafter"/>
</dbReference>
<keyword evidence="3" id="KW-1133">Transmembrane helix</keyword>
<dbReference type="PROSITE" id="PS50887">
    <property type="entry name" value="GGDEF"/>
    <property type="match status" value="1"/>
</dbReference>
<dbReference type="EMBL" id="SUMF01000001">
    <property type="protein sequence ID" value="TJZ78987.1"/>
    <property type="molecule type" value="Genomic_DNA"/>
</dbReference>
<name>A0A4U0QC63_9NEIS</name>
<sequence>MNALSTDQKFKAGSLLILTIACILAGELVWSNARDYLRNLDNLTNLRLYHAALHAANQLSAERGPSNSLMGMSPGNNTEAQILQLATARAASDNALMALGQLAAQHRPLPFLPQHQLVDIHQLLRDARSRVDRLAALPLTERSGEHIDQAINGMFRVVDQINLVVTVIGNHAAKADRSLSDAILMAQVVGNMREYAGRVGSLLMVPLIQQRPLALDRRRNIANLLGRLDEMNEQLNHQIGDYWDRPGMHEAREQVTQQYFGTGSTVIQTVLSNRNNGRYADTAASFTERYVPTMRAIEQLRDRIVDSGTNQAIADLKTARKGMLLAAVLACGIAAVVGTLLHLARHRLLSPLLRARQEIIALANGNYETLQRPPSGQEARKLFDAIDVLRTHQQQRDLLEKRLTLLTRQFKQQAATDPLTGVSNRRALDEMGEHLLLNAMPDGWQVGLPLLDIDHFKLVNDLHGHPAGDEVLRGVAQRVRSACRSEDNVGRFGGEEFTVLVARTDTNAARLLAEKLRQLIADTPIVLADGKALFVTASFGVALSNADSNWADLITAADQALYAAKRNGRNRVECAPEADPERSA</sequence>
<feature type="transmembrane region" description="Helical" evidence="3">
    <location>
        <begin position="323"/>
        <end position="344"/>
    </location>
</feature>
<dbReference type="Pfam" id="PF00990">
    <property type="entry name" value="GGDEF"/>
    <property type="match status" value="1"/>
</dbReference>
<dbReference type="EC" id="2.7.7.65" evidence="1"/>
<dbReference type="AlphaFoldDB" id="A0A4U0QC63"/>
<dbReference type="InterPro" id="IPR043128">
    <property type="entry name" value="Rev_trsase/Diguanyl_cyclase"/>
</dbReference>
<dbReference type="GO" id="GO:1902201">
    <property type="term" value="P:negative regulation of bacterial-type flagellum-dependent cell motility"/>
    <property type="evidence" value="ECO:0007669"/>
    <property type="project" value="TreeGrafter"/>
</dbReference>
<dbReference type="SMART" id="SM00267">
    <property type="entry name" value="GGDEF"/>
    <property type="match status" value="1"/>
</dbReference>
<dbReference type="InterPro" id="IPR050469">
    <property type="entry name" value="Diguanylate_Cyclase"/>
</dbReference>
<comment type="catalytic activity">
    <reaction evidence="2">
        <text>2 GTP = 3',3'-c-di-GMP + 2 diphosphate</text>
        <dbReference type="Rhea" id="RHEA:24898"/>
        <dbReference type="ChEBI" id="CHEBI:33019"/>
        <dbReference type="ChEBI" id="CHEBI:37565"/>
        <dbReference type="ChEBI" id="CHEBI:58805"/>
        <dbReference type="EC" id="2.7.7.65"/>
    </reaction>
</comment>
<keyword evidence="3" id="KW-0812">Transmembrane</keyword>
<dbReference type="GO" id="GO:0005886">
    <property type="term" value="C:plasma membrane"/>
    <property type="evidence" value="ECO:0007669"/>
    <property type="project" value="TreeGrafter"/>
</dbReference>
<proteinExistence type="predicted"/>
<dbReference type="GO" id="GO:0052621">
    <property type="term" value="F:diguanylate cyclase activity"/>
    <property type="evidence" value="ECO:0007669"/>
    <property type="project" value="UniProtKB-EC"/>
</dbReference>
<dbReference type="CDD" id="cd01949">
    <property type="entry name" value="GGDEF"/>
    <property type="match status" value="1"/>
</dbReference>
<comment type="caution">
    <text evidence="5">The sequence shown here is derived from an EMBL/GenBank/DDBJ whole genome shotgun (WGS) entry which is preliminary data.</text>
</comment>
<dbReference type="SUPFAM" id="SSF55073">
    <property type="entry name" value="Nucleotide cyclase"/>
    <property type="match status" value="1"/>
</dbReference>
<feature type="transmembrane region" description="Helical" evidence="3">
    <location>
        <begin position="12"/>
        <end position="30"/>
    </location>
</feature>
<evidence type="ECO:0000256" key="2">
    <source>
        <dbReference type="ARBA" id="ARBA00034247"/>
    </source>
</evidence>
<dbReference type="InterPro" id="IPR029787">
    <property type="entry name" value="Nucleotide_cyclase"/>
</dbReference>
<evidence type="ECO:0000256" key="1">
    <source>
        <dbReference type="ARBA" id="ARBA00012528"/>
    </source>
</evidence>
<keyword evidence="3" id="KW-0472">Membrane</keyword>
<dbReference type="NCBIfam" id="TIGR00254">
    <property type="entry name" value="GGDEF"/>
    <property type="match status" value="1"/>
</dbReference>
<dbReference type="FunFam" id="3.30.70.270:FF:000001">
    <property type="entry name" value="Diguanylate cyclase domain protein"/>
    <property type="match status" value="1"/>
</dbReference>
<dbReference type="Gene3D" id="3.30.70.270">
    <property type="match status" value="1"/>
</dbReference>